<feature type="transmembrane region" description="Helical" evidence="8">
    <location>
        <begin position="12"/>
        <end position="35"/>
    </location>
</feature>
<dbReference type="GO" id="GO:0005886">
    <property type="term" value="C:plasma membrane"/>
    <property type="evidence" value="ECO:0007669"/>
    <property type="project" value="UniProtKB-SubCell"/>
</dbReference>
<reference evidence="9 10" key="1">
    <citation type="submission" date="2015-01" db="EMBL/GenBank/DDBJ databases">
        <title>Draft genome of the acidophilic iron oxidizer Acidithrix ferrooxidans strain Py-F3.</title>
        <authorList>
            <person name="Poehlein A."/>
            <person name="Eisen S."/>
            <person name="Schloemann M."/>
            <person name="Johnson B.D."/>
            <person name="Daniel R."/>
            <person name="Muehling M."/>
        </authorList>
    </citation>
    <scope>NUCLEOTIDE SEQUENCE [LARGE SCALE GENOMIC DNA]</scope>
    <source>
        <strain evidence="9 10">Py-F3</strain>
    </source>
</reference>
<evidence type="ECO:0000313" key="10">
    <source>
        <dbReference type="Proteomes" id="UP000032360"/>
    </source>
</evidence>
<dbReference type="Proteomes" id="UP000032360">
    <property type="component" value="Unassembled WGS sequence"/>
</dbReference>
<evidence type="ECO:0000256" key="3">
    <source>
        <dbReference type="ARBA" id="ARBA00022679"/>
    </source>
</evidence>
<accession>A0A0D8HH73</accession>
<dbReference type="AlphaFoldDB" id="A0A0D8HH73"/>
<keyword evidence="5 8" id="KW-1133">Transmembrane helix</keyword>
<feature type="transmembrane region" description="Helical" evidence="8">
    <location>
        <begin position="333"/>
        <end position="355"/>
    </location>
</feature>
<protein>
    <recommendedName>
        <fullName evidence="11">DUF2029 domain-containing protein</fullName>
    </recommendedName>
</protein>
<feature type="transmembrane region" description="Helical" evidence="8">
    <location>
        <begin position="405"/>
        <end position="423"/>
    </location>
</feature>
<keyword evidence="10" id="KW-1185">Reference proteome</keyword>
<evidence type="ECO:0000256" key="7">
    <source>
        <dbReference type="ARBA" id="ARBA00024033"/>
    </source>
</evidence>
<feature type="transmembrane region" description="Helical" evidence="8">
    <location>
        <begin position="121"/>
        <end position="154"/>
    </location>
</feature>
<dbReference type="RefSeq" id="WP_160291809.1">
    <property type="nucleotide sequence ID" value="NZ_JXYS01000065.1"/>
</dbReference>
<keyword evidence="3" id="KW-0808">Transferase</keyword>
<feature type="transmembrane region" description="Helical" evidence="8">
    <location>
        <begin position="247"/>
        <end position="269"/>
    </location>
</feature>
<evidence type="ECO:0000256" key="4">
    <source>
        <dbReference type="ARBA" id="ARBA00022692"/>
    </source>
</evidence>
<organism evidence="9 10">
    <name type="scientific">Acidithrix ferrooxidans</name>
    <dbReference type="NCBI Taxonomy" id="1280514"/>
    <lineage>
        <taxon>Bacteria</taxon>
        <taxon>Bacillati</taxon>
        <taxon>Actinomycetota</taxon>
        <taxon>Acidimicrobiia</taxon>
        <taxon>Acidimicrobiales</taxon>
        <taxon>Acidimicrobiaceae</taxon>
        <taxon>Acidithrix</taxon>
    </lineage>
</organism>
<dbReference type="STRING" id="1280514.AXFE_20450"/>
<feature type="transmembrane region" description="Helical" evidence="8">
    <location>
        <begin position="160"/>
        <end position="182"/>
    </location>
</feature>
<evidence type="ECO:0000256" key="8">
    <source>
        <dbReference type="SAM" id="Phobius"/>
    </source>
</evidence>
<keyword evidence="2" id="KW-1003">Cell membrane</keyword>
<comment type="subcellular location">
    <subcellularLocation>
        <location evidence="1">Cell membrane</location>
        <topology evidence="1">Multi-pass membrane protein</topology>
    </subcellularLocation>
</comment>
<dbReference type="EMBL" id="JXYS01000065">
    <property type="protein sequence ID" value="KJF17132.1"/>
    <property type="molecule type" value="Genomic_DNA"/>
</dbReference>
<evidence type="ECO:0000256" key="2">
    <source>
        <dbReference type="ARBA" id="ARBA00022475"/>
    </source>
</evidence>
<dbReference type="InterPro" id="IPR018584">
    <property type="entry name" value="GT87"/>
</dbReference>
<keyword evidence="4 8" id="KW-0812">Transmembrane</keyword>
<feature type="transmembrane region" description="Helical" evidence="8">
    <location>
        <begin position="376"/>
        <end position="399"/>
    </location>
</feature>
<sequence length="450" mass="49379">MKKGRFFSLNRSLIRSELIFWLSVVLTSIILFYYVRRVNQSDFLVFLHAAREISRGRSPYPPVGSPVTYSGSSYVYPYFVAYLLQPLGYFSNYLASMIFVYLSILLNALTIRFSVGAKPLVAVALMISSPFVIAIQMGTLTPILIFGMVFVWHFRDRLKIVGGFVLAGVAMSKLYLAPLLLFPIWTKRYSLTISSLTSSILLLGIGFVVGPLSPLGFAKMLLLLSGHETLQGWSLTRLMGTLVTSHILRDLSVGAVAGGVIFVGLGIYRKTKDDSILFVALIAASLVLTPILWSSYLPILLVPILIKRRDPLFLVAAGTIGTLLVTPDRGTLAVNGFQFLIEFTSLVLAFRIYINSRVDLLGEAFGKRLFLAVKRLPLRSVVPGVFLILGLVILMVASPVLMPDVLVQIGVFSVFVIAILDSLRGSGFNLSESVKGGFLSSRRRPGLPTG</sequence>
<evidence type="ECO:0000256" key="6">
    <source>
        <dbReference type="ARBA" id="ARBA00023136"/>
    </source>
</evidence>
<evidence type="ECO:0008006" key="11">
    <source>
        <dbReference type="Google" id="ProtNLM"/>
    </source>
</evidence>
<dbReference type="Pfam" id="PF09594">
    <property type="entry name" value="GT87"/>
    <property type="match status" value="1"/>
</dbReference>
<keyword evidence="6 8" id="KW-0472">Membrane</keyword>
<evidence type="ECO:0000256" key="5">
    <source>
        <dbReference type="ARBA" id="ARBA00022989"/>
    </source>
</evidence>
<gene>
    <name evidence="9" type="ORF">AXFE_20450</name>
</gene>
<name>A0A0D8HH73_9ACTN</name>
<comment type="caution">
    <text evidence="9">The sequence shown here is derived from an EMBL/GenBank/DDBJ whole genome shotgun (WGS) entry which is preliminary data.</text>
</comment>
<proteinExistence type="inferred from homology"/>
<feature type="transmembrane region" description="Helical" evidence="8">
    <location>
        <begin position="90"/>
        <end position="109"/>
    </location>
</feature>
<dbReference type="GO" id="GO:0016758">
    <property type="term" value="F:hexosyltransferase activity"/>
    <property type="evidence" value="ECO:0007669"/>
    <property type="project" value="InterPro"/>
</dbReference>
<comment type="similarity">
    <text evidence="7">Belongs to the glycosyltransferase 87 family.</text>
</comment>
<feature type="transmembrane region" description="Helical" evidence="8">
    <location>
        <begin position="189"/>
        <end position="209"/>
    </location>
</feature>
<feature type="transmembrane region" description="Helical" evidence="8">
    <location>
        <begin position="275"/>
        <end position="299"/>
    </location>
</feature>
<evidence type="ECO:0000256" key="1">
    <source>
        <dbReference type="ARBA" id="ARBA00004651"/>
    </source>
</evidence>
<dbReference type="OrthoDB" id="3207666at2"/>
<evidence type="ECO:0000313" key="9">
    <source>
        <dbReference type="EMBL" id="KJF17132.1"/>
    </source>
</evidence>